<keyword evidence="2" id="KW-1185">Reference proteome</keyword>
<reference evidence="1 2" key="1">
    <citation type="submission" date="2016-10" db="EMBL/GenBank/DDBJ databases">
        <authorList>
            <person name="de Groot N.N."/>
        </authorList>
    </citation>
    <scope>NUCLEOTIDE SEQUENCE [LARGE SCALE GENOMIC DNA]</scope>
    <source>
        <strain evidence="1 2">SLAS-1</strain>
    </source>
</reference>
<dbReference type="InterPro" id="IPR045527">
    <property type="entry name" value="DUF6470"/>
</dbReference>
<dbReference type="RefSeq" id="WP_089759385.1">
    <property type="nucleotide sequence ID" value="NZ_FNGO01000007.1"/>
</dbReference>
<dbReference type="Proteomes" id="UP000199476">
    <property type="component" value="Unassembled WGS sequence"/>
</dbReference>
<name>A0A1G9M0M5_9FIRM</name>
<dbReference type="OrthoDB" id="2112831at2"/>
<dbReference type="AlphaFoldDB" id="A0A1G9M0M5"/>
<dbReference type="Pfam" id="PF20074">
    <property type="entry name" value="DUF6470"/>
    <property type="match status" value="1"/>
</dbReference>
<gene>
    <name evidence="1" type="ORF">SAMN04488692_10767</name>
</gene>
<evidence type="ECO:0000313" key="2">
    <source>
        <dbReference type="Proteomes" id="UP000199476"/>
    </source>
</evidence>
<proteinExistence type="predicted"/>
<evidence type="ECO:0000313" key="1">
    <source>
        <dbReference type="EMBL" id="SDL67693.1"/>
    </source>
</evidence>
<dbReference type="EMBL" id="FNGO01000007">
    <property type="protein sequence ID" value="SDL67693.1"/>
    <property type="molecule type" value="Genomic_DNA"/>
</dbReference>
<protein>
    <submittedName>
        <fullName evidence="1">Uncharacterized protein</fullName>
    </submittedName>
</protein>
<accession>A0A1G9M0M5</accession>
<dbReference type="STRING" id="321763.SAMN04488692_10767"/>
<sequence>MDISSIQINQQSGQLGIDIQPHQLEIEGRLDRLEITSDSPQVQLESQSININIDMTEMRQDMGIYNFSDRMQMRVQESFEVALEAIGRYGEIGDRLMDFQNNDIADIAFEEMLDDDVRVEVEYLSPPEFQVEGPELELNLDPAQYEAVSEGEGRLNRPEYRFEPGSINIYLRQEPGMEIIPPGSEVDERA</sequence>
<organism evidence="1 2">
    <name type="scientific">Halarsenatibacter silvermanii</name>
    <dbReference type="NCBI Taxonomy" id="321763"/>
    <lineage>
        <taxon>Bacteria</taxon>
        <taxon>Bacillati</taxon>
        <taxon>Bacillota</taxon>
        <taxon>Clostridia</taxon>
        <taxon>Halanaerobiales</taxon>
        <taxon>Halarsenatibacteraceae</taxon>
        <taxon>Halarsenatibacter</taxon>
    </lineage>
</organism>